<dbReference type="SFLD" id="SFLDS00003">
    <property type="entry name" value="Haloacid_Dehalogenase"/>
    <property type="match status" value="1"/>
</dbReference>
<name>A0A7D4P517_9GAMM</name>
<reference evidence="6 7" key="1">
    <citation type="submission" date="2020-05" db="EMBL/GenBank/DDBJ databases">
        <title>Thiomicrorhabdus sediminis sp.nov. and Thiomicrorhabdus xiamenensis sp.nov., novel sulfur-oxidizing bacteria isolated from coastal sediment.</title>
        <authorList>
            <person name="Liu X."/>
        </authorList>
    </citation>
    <scope>NUCLEOTIDE SEQUENCE [LARGE SCALE GENOMIC DNA]</scope>
    <source>
        <strain evidence="6 7">G2</strain>
    </source>
</reference>
<evidence type="ECO:0000256" key="1">
    <source>
        <dbReference type="ARBA" id="ARBA00001946"/>
    </source>
</evidence>
<dbReference type="Gene3D" id="1.10.150.240">
    <property type="entry name" value="Putative phosphatase, domain 2"/>
    <property type="match status" value="1"/>
</dbReference>
<gene>
    <name evidence="6" type="primary">hxpB</name>
    <name evidence="6" type="ORF">HQN79_06915</name>
</gene>
<dbReference type="Gene3D" id="3.40.50.1000">
    <property type="entry name" value="HAD superfamily/HAD-like"/>
    <property type="match status" value="1"/>
</dbReference>
<dbReference type="GO" id="GO:0003824">
    <property type="term" value="F:catalytic activity"/>
    <property type="evidence" value="ECO:0007669"/>
    <property type="project" value="UniProtKB-ARBA"/>
</dbReference>
<dbReference type="CDD" id="cd07505">
    <property type="entry name" value="HAD_BPGM-like"/>
    <property type="match status" value="1"/>
</dbReference>
<evidence type="ECO:0000313" key="6">
    <source>
        <dbReference type="EMBL" id="QKI89315.1"/>
    </source>
</evidence>
<comment type="cofactor">
    <cofactor evidence="1">
        <name>Mg(2+)</name>
        <dbReference type="ChEBI" id="CHEBI:18420"/>
    </cofactor>
</comment>
<dbReference type="SFLD" id="SFLDG01135">
    <property type="entry name" value="C1.5.6:_HAD__Beta-PGM__Phospha"/>
    <property type="match status" value="1"/>
</dbReference>
<proteinExistence type="inferred from homology"/>
<dbReference type="PANTHER" id="PTHR46193">
    <property type="entry name" value="6-PHOSPHOGLUCONATE PHOSPHATASE"/>
    <property type="match status" value="1"/>
</dbReference>
<dbReference type="InterPro" id="IPR051600">
    <property type="entry name" value="Beta-PGM-like"/>
</dbReference>
<dbReference type="Proteomes" id="UP000504724">
    <property type="component" value="Chromosome"/>
</dbReference>
<dbReference type="PANTHER" id="PTHR46193:SF18">
    <property type="entry name" value="HEXITOL PHOSPHATASE B"/>
    <property type="match status" value="1"/>
</dbReference>
<dbReference type="AlphaFoldDB" id="A0A7D4P517"/>
<organism evidence="6 7">
    <name type="scientific">Thiomicrorhabdus xiamenensis</name>
    <dbReference type="NCBI Taxonomy" id="2739063"/>
    <lineage>
        <taxon>Bacteria</taxon>
        <taxon>Pseudomonadati</taxon>
        <taxon>Pseudomonadota</taxon>
        <taxon>Gammaproteobacteria</taxon>
        <taxon>Thiotrichales</taxon>
        <taxon>Piscirickettsiaceae</taxon>
        <taxon>Thiomicrorhabdus</taxon>
    </lineage>
</organism>
<dbReference type="PRINTS" id="PR00413">
    <property type="entry name" value="HADHALOGNASE"/>
</dbReference>
<dbReference type="EMBL" id="CP054020">
    <property type="protein sequence ID" value="QKI89315.1"/>
    <property type="molecule type" value="Genomic_DNA"/>
</dbReference>
<evidence type="ECO:0000256" key="3">
    <source>
        <dbReference type="ARBA" id="ARBA00022723"/>
    </source>
</evidence>
<dbReference type="InterPro" id="IPR023198">
    <property type="entry name" value="PGP-like_dom2"/>
</dbReference>
<dbReference type="SFLD" id="SFLDG01129">
    <property type="entry name" value="C1.5:_HAD__Beta-PGM__Phosphata"/>
    <property type="match status" value="1"/>
</dbReference>
<dbReference type="KEGG" id="txa:HQN79_06915"/>
<keyword evidence="5" id="KW-0119">Carbohydrate metabolism</keyword>
<dbReference type="InterPro" id="IPR036412">
    <property type="entry name" value="HAD-like_sf"/>
</dbReference>
<evidence type="ECO:0000256" key="2">
    <source>
        <dbReference type="ARBA" id="ARBA00006171"/>
    </source>
</evidence>
<dbReference type="NCBIfam" id="TIGR01509">
    <property type="entry name" value="HAD-SF-IA-v3"/>
    <property type="match status" value="1"/>
</dbReference>
<dbReference type="GO" id="GO:0046872">
    <property type="term" value="F:metal ion binding"/>
    <property type="evidence" value="ECO:0007669"/>
    <property type="project" value="UniProtKB-KW"/>
</dbReference>
<dbReference type="Pfam" id="PF13419">
    <property type="entry name" value="HAD_2"/>
    <property type="match status" value="1"/>
</dbReference>
<dbReference type="InterPro" id="IPR041492">
    <property type="entry name" value="HAD_2"/>
</dbReference>
<protein>
    <submittedName>
        <fullName evidence="6">Hexitol phosphatase HxpB</fullName>
    </submittedName>
</protein>
<evidence type="ECO:0000313" key="7">
    <source>
        <dbReference type="Proteomes" id="UP000504724"/>
    </source>
</evidence>
<comment type="similarity">
    <text evidence="2">Belongs to the HAD-like hydrolase superfamily. CbbY/CbbZ/Gph/YieH family.</text>
</comment>
<evidence type="ECO:0000256" key="5">
    <source>
        <dbReference type="ARBA" id="ARBA00023277"/>
    </source>
</evidence>
<dbReference type="InterPro" id="IPR006439">
    <property type="entry name" value="HAD-SF_hydro_IA"/>
</dbReference>
<dbReference type="InterPro" id="IPR023214">
    <property type="entry name" value="HAD_sf"/>
</dbReference>
<sequence>MHTIKAVIFDMDGLIVDSEPYWKQAEKQVFTSLGCEVTDEDQQHTACLTTRAVTDYWYAKSPWSVLSKQQAENAVVEEVNELLRKQCQAKPGFFDALDVCQTAGAKVGLASNAPLRLCHTVVSSLACQDVFECVLSAEMVSAGKPHPHIYHRALETLQVAGSHALALEDSPTGAMAAKAAGMRVIGVPSEPRYHRPMQGLADKVLHSLDQFNLEHLQ</sequence>
<keyword evidence="7" id="KW-1185">Reference proteome</keyword>
<dbReference type="RefSeq" id="WP_173285213.1">
    <property type="nucleotide sequence ID" value="NZ_CP054020.1"/>
</dbReference>
<dbReference type="NCBIfam" id="NF008087">
    <property type="entry name" value="PRK10826.1"/>
    <property type="match status" value="1"/>
</dbReference>
<keyword evidence="3" id="KW-0479">Metal-binding</keyword>
<accession>A0A7D4P517</accession>
<keyword evidence="4" id="KW-0460">Magnesium</keyword>
<evidence type="ECO:0000256" key="4">
    <source>
        <dbReference type="ARBA" id="ARBA00022842"/>
    </source>
</evidence>
<dbReference type="SUPFAM" id="SSF56784">
    <property type="entry name" value="HAD-like"/>
    <property type="match status" value="1"/>
</dbReference>